<dbReference type="AlphaFoldDB" id="A0AA39ZR59"/>
<name>A0AA39ZR59_9PEZI</name>
<evidence type="ECO:0000313" key="1">
    <source>
        <dbReference type="EMBL" id="KAK0702101.1"/>
    </source>
</evidence>
<dbReference type="EMBL" id="JAUIRO010000009">
    <property type="protein sequence ID" value="KAK0702101.1"/>
    <property type="molecule type" value="Genomic_DNA"/>
</dbReference>
<gene>
    <name evidence="1" type="ORF">B0T26DRAFT_758050</name>
</gene>
<protein>
    <submittedName>
        <fullName evidence="1">Uncharacterized protein</fullName>
    </submittedName>
</protein>
<accession>A0AA39ZR59</accession>
<comment type="caution">
    <text evidence="1">The sequence shown here is derived from an EMBL/GenBank/DDBJ whole genome shotgun (WGS) entry which is preliminary data.</text>
</comment>
<proteinExistence type="predicted"/>
<keyword evidence="2" id="KW-1185">Reference proteome</keyword>
<dbReference type="RefSeq" id="XP_060289765.1">
    <property type="nucleotide sequence ID" value="XM_060446348.1"/>
</dbReference>
<organism evidence="1 2">
    <name type="scientific">Lasiosphaeria miniovina</name>
    <dbReference type="NCBI Taxonomy" id="1954250"/>
    <lineage>
        <taxon>Eukaryota</taxon>
        <taxon>Fungi</taxon>
        <taxon>Dikarya</taxon>
        <taxon>Ascomycota</taxon>
        <taxon>Pezizomycotina</taxon>
        <taxon>Sordariomycetes</taxon>
        <taxon>Sordariomycetidae</taxon>
        <taxon>Sordariales</taxon>
        <taxon>Lasiosphaeriaceae</taxon>
        <taxon>Lasiosphaeria</taxon>
    </lineage>
</organism>
<reference evidence="1" key="1">
    <citation type="submission" date="2023-06" db="EMBL/GenBank/DDBJ databases">
        <title>Genome-scale phylogeny and comparative genomics of the fungal order Sordariales.</title>
        <authorList>
            <consortium name="Lawrence Berkeley National Laboratory"/>
            <person name="Hensen N."/>
            <person name="Bonometti L."/>
            <person name="Westerberg I."/>
            <person name="Brannstrom I.O."/>
            <person name="Guillou S."/>
            <person name="Cros-Aarteil S."/>
            <person name="Calhoun S."/>
            <person name="Haridas S."/>
            <person name="Kuo A."/>
            <person name="Mondo S."/>
            <person name="Pangilinan J."/>
            <person name="Riley R."/>
            <person name="LaButti K."/>
            <person name="Andreopoulos B."/>
            <person name="Lipzen A."/>
            <person name="Chen C."/>
            <person name="Yanf M."/>
            <person name="Daum C."/>
            <person name="Ng V."/>
            <person name="Clum A."/>
            <person name="Steindorff A."/>
            <person name="Ohm R."/>
            <person name="Martin F."/>
            <person name="Silar P."/>
            <person name="Natvig D."/>
            <person name="Lalanne C."/>
            <person name="Gautier V."/>
            <person name="Ament-velasquez S.L."/>
            <person name="Kruys A."/>
            <person name="Hutchinson M.I."/>
            <person name="Powell A.J."/>
            <person name="Barry K."/>
            <person name="Miller A.N."/>
            <person name="Grigoriev I.V."/>
            <person name="Debuchy R."/>
            <person name="Gladieux P."/>
            <person name="Thoren M.H."/>
            <person name="Johannesson H."/>
        </authorList>
    </citation>
    <scope>NUCLEOTIDE SEQUENCE</scope>
    <source>
        <strain evidence="1">SMH2392-1A</strain>
    </source>
</reference>
<dbReference type="GeneID" id="85329618"/>
<dbReference type="Proteomes" id="UP001172101">
    <property type="component" value="Unassembled WGS sequence"/>
</dbReference>
<sequence>MVLHIHEKWDKKAAAEVAADNNNEPGDDDDDSTPGVVNRLNRIAVDEVPIGRVPDEVDPDFYGINTDAGAYVYRPLQPHGAQGARRHYKGFYARCNNPSYYEGFGHSL</sequence>
<evidence type="ECO:0000313" key="2">
    <source>
        <dbReference type="Proteomes" id="UP001172101"/>
    </source>
</evidence>